<dbReference type="EMBL" id="JBGUBD010000016">
    <property type="protein sequence ID" value="MFA9480151.1"/>
    <property type="molecule type" value="Genomic_DNA"/>
</dbReference>
<name>A0ABV4U976_9BACT</name>
<dbReference type="Proteomes" id="UP001575105">
    <property type="component" value="Unassembled WGS sequence"/>
</dbReference>
<gene>
    <name evidence="1" type="ORF">ACERK3_17910</name>
</gene>
<keyword evidence="2" id="KW-1185">Reference proteome</keyword>
<proteinExistence type="predicted"/>
<dbReference type="Pfam" id="PF09969">
    <property type="entry name" value="DUF2203"/>
    <property type="match status" value="1"/>
</dbReference>
<dbReference type="PIRSF" id="PIRSF016498">
    <property type="entry name" value="UCP016498"/>
    <property type="match status" value="1"/>
</dbReference>
<accession>A0ABV4U976</accession>
<sequence>MTTTHHDPFPDKRYFSVEEANRALPYVQRIVKDVAEVYSRIVDLRREVEQAADTGGDSETAEARYETAMDRLSALVDELHAVGVELKDFEKGLIDFPAVHDGREVQLCWHPGEPEVGYWHETDAGYAGRQSVDTLENVKTAADDED</sequence>
<dbReference type="RefSeq" id="WP_425347074.1">
    <property type="nucleotide sequence ID" value="NZ_JBGUBD010000016.1"/>
</dbReference>
<comment type="caution">
    <text evidence="1">The sequence shown here is derived from an EMBL/GenBank/DDBJ whole genome shotgun (WGS) entry which is preliminary data.</text>
</comment>
<organism evidence="1 2">
    <name type="scientific">Natronomicrosphaera hydrolytica</name>
    <dbReference type="NCBI Taxonomy" id="3242702"/>
    <lineage>
        <taxon>Bacteria</taxon>
        <taxon>Pseudomonadati</taxon>
        <taxon>Planctomycetota</taxon>
        <taxon>Phycisphaerae</taxon>
        <taxon>Phycisphaerales</taxon>
        <taxon>Phycisphaeraceae</taxon>
        <taxon>Natronomicrosphaera</taxon>
    </lineage>
</organism>
<protein>
    <submittedName>
        <fullName evidence="1">DUF2203 domain-containing protein</fullName>
    </submittedName>
</protein>
<evidence type="ECO:0000313" key="1">
    <source>
        <dbReference type="EMBL" id="MFA9480151.1"/>
    </source>
</evidence>
<dbReference type="InterPro" id="IPR018699">
    <property type="entry name" value="DUF2203"/>
</dbReference>
<reference evidence="1 2" key="1">
    <citation type="submission" date="2024-08" db="EMBL/GenBank/DDBJ databases">
        <title>Whole-genome sequencing of halo(alkali)philic microorganisms from hypersaline lakes.</title>
        <authorList>
            <person name="Sorokin D.Y."/>
            <person name="Merkel A.Y."/>
            <person name="Messina E."/>
            <person name="Yakimov M."/>
        </authorList>
    </citation>
    <scope>NUCLEOTIDE SEQUENCE [LARGE SCALE GENOMIC DNA]</scope>
    <source>
        <strain evidence="1 2">AB-hyl4</strain>
    </source>
</reference>
<evidence type="ECO:0000313" key="2">
    <source>
        <dbReference type="Proteomes" id="UP001575105"/>
    </source>
</evidence>